<evidence type="ECO:0000313" key="1">
    <source>
        <dbReference type="EMBL" id="JAH14450.1"/>
    </source>
</evidence>
<reference evidence="1" key="1">
    <citation type="submission" date="2014-11" db="EMBL/GenBank/DDBJ databases">
        <authorList>
            <person name="Amaro Gonzalez C."/>
        </authorList>
    </citation>
    <scope>NUCLEOTIDE SEQUENCE</scope>
</reference>
<name>A0A0E9QDP7_ANGAN</name>
<dbReference type="EMBL" id="GBXM01094127">
    <property type="protein sequence ID" value="JAH14450.1"/>
    <property type="molecule type" value="Transcribed_RNA"/>
</dbReference>
<proteinExistence type="predicted"/>
<dbReference type="AlphaFoldDB" id="A0A0E9QDP7"/>
<sequence>MWESGASSKKTKSNMAVLSMLAVRCELLLLKFFHDPASGLQNHSKVHPP</sequence>
<protein>
    <submittedName>
        <fullName evidence="1">Uncharacterized protein</fullName>
    </submittedName>
</protein>
<reference evidence="1" key="2">
    <citation type="journal article" date="2015" name="Fish Shellfish Immunol.">
        <title>Early steps in the European eel (Anguilla anguilla)-Vibrio vulnificus interaction in the gills: Role of the RtxA13 toxin.</title>
        <authorList>
            <person name="Callol A."/>
            <person name="Pajuelo D."/>
            <person name="Ebbesson L."/>
            <person name="Teles M."/>
            <person name="MacKenzie S."/>
            <person name="Amaro C."/>
        </authorList>
    </citation>
    <scope>NUCLEOTIDE SEQUENCE</scope>
</reference>
<organism evidence="1">
    <name type="scientific">Anguilla anguilla</name>
    <name type="common">European freshwater eel</name>
    <name type="synonym">Muraena anguilla</name>
    <dbReference type="NCBI Taxonomy" id="7936"/>
    <lineage>
        <taxon>Eukaryota</taxon>
        <taxon>Metazoa</taxon>
        <taxon>Chordata</taxon>
        <taxon>Craniata</taxon>
        <taxon>Vertebrata</taxon>
        <taxon>Euteleostomi</taxon>
        <taxon>Actinopterygii</taxon>
        <taxon>Neopterygii</taxon>
        <taxon>Teleostei</taxon>
        <taxon>Anguilliformes</taxon>
        <taxon>Anguillidae</taxon>
        <taxon>Anguilla</taxon>
    </lineage>
</organism>
<accession>A0A0E9QDP7</accession>